<dbReference type="InterPro" id="IPR020456">
    <property type="entry name" value="Acylphosphatase"/>
</dbReference>
<dbReference type="Gene3D" id="3.30.70.100">
    <property type="match status" value="1"/>
</dbReference>
<dbReference type="InterPro" id="IPR036046">
    <property type="entry name" value="Acylphosphatase-like_dom_sf"/>
</dbReference>
<gene>
    <name evidence="8" type="primary">yccX</name>
    <name evidence="8" type="ORF">ABUE30_02740</name>
</gene>
<dbReference type="InterPro" id="IPR017968">
    <property type="entry name" value="Acylphosphatase_CS"/>
</dbReference>
<evidence type="ECO:0000256" key="4">
    <source>
        <dbReference type="ARBA" id="ARBA00047645"/>
    </source>
</evidence>
<evidence type="ECO:0000256" key="2">
    <source>
        <dbReference type="ARBA" id="ARBA00012150"/>
    </source>
</evidence>
<evidence type="ECO:0000256" key="5">
    <source>
        <dbReference type="PROSITE-ProRule" id="PRU00520"/>
    </source>
</evidence>
<dbReference type="GO" id="GO:0003998">
    <property type="term" value="F:acylphosphatase activity"/>
    <property type="evidence" value="ECO:0007669"/>
    <property type="project" value="UniProtKB-EC"/>
</dbReference>
<dbReference type="EMBL" id="JBEQCT010000001">
    <property type="protein sequence ID" value="MFM2483990.1"/>
    <property type="molecule type" value="Genomic_DNA"/>
</dbReference>
<dbReference type="EC" id="3.6.1.7" evidence="2 5"/>
<dbReference type="Pfam" id="PF00708">
    <property type="entry name" value="Acylphosphatase"/>
    <property type="match status" value="1"/>
</dbReference>
<comment type="catalytic activity">
    <reaction evidence="4 5">
        <text>an acyl phosphate + H2O = a carboxylate + phosphate + H(+)</text>
        <dbReference type="Rhea" id="RHEA:14965"/>
        <dbReference type="ChEBI" id="CHEBI:15377"/>
        <dbReference type="ChEBI" id="CHEBI:15378"/>
        <dbReference type="ChEBI" id="CHEBI:29067"/>
        <dbReference type="ChEBI" id="CHEBI:43474"/>
        <dbReference type="ChEBI" id="CHEBI:59918"/>
        <dbReference type="EC" id="3.6.1.7"/>
    </reaction>
</comment>
<evidence type="ECO:0000256" key="1">
    <source>
        <dbReference type="ARBA" id="ARBA00005614"/>
    </source>
</evidence>
<accession>A0ABW9G2U8</accession>
<keyword evidence="9" id="KW-1185">Reference proteome</keyword>
<sequence length="88" mass="9891">MICRQVFVSGRVQGVGFRYFTQREASRLGLAGYAHNLEDGRVEVMVKGEPDKVEQLLSFLQHGSPMARVSQIKVQSDVDWQGSGFFID</sequence>
<reference evidence="8 9" key="1">
    <citation type="journal article" date="2013" name="Int. J. Syst. Evol. Microbiol.">
        <title>Celerinatantimonas yamalensis sp. nov., a cold-adapted diazotrophic bacterium from a cold permafrost brine.</title>
        <authorList>
            <person name="Shcherbakova V."/>
            <person name="Chuvilskaya N."/>
            <person name="Rivkina E."/>
            <person name="Demidov N."/>
            <person name="Uchaeva V."/>
            <person name="Suetin S."/>
            <person name="Suzina N."/>
            <person name="Gilichinsky D."/>
        </authorList>
    </citation>
    <scope>NUCLEOTIDE SEQUENCE [LARGE SCALE GENOMIC DNA]</scope>
    <source>
        <strain evidence="8 9">C7</strain>
    </source>
</reference>
<dbReference type="PROSITE" id="PS00150">
    <property type="entry name" value="ACYLPHOSPHATASE_1"/>
    <property type="match status" value="1"/>
</dbReference>
<protein>
    <recommendedName>
        <fullName evidence="3 5">acylphosphatase</fullName>
        <ecNumber evidence="2 5">3.6.1.7</ecNumber>
    </recommendedName>
</protein>
<evidence type="ECO:0000256" key="6">
    <source>
        <dbReference type="RuleBase" id="RU004168"/>
    </source>
</evidence>
<dbReference type="InterPro" id="IPR001792">
    <property type="entry name" value="Acylphosphatase-like_dom"/>
</dbReference>
<dbReference type="PANTHER" id="PTHR47268:SF4">
    <property type="entry name" value="ACYLPHOSPHATASE"/>
    <property type="match status" value="1"/>
</dbReference>
<dbReference type="PANTHER" id="PTHR47268">
    <property type="entry name" value="ACYLPHOSPHATASE"/>
    <property type="match status" value="1"/>
</dbReference>
<evidence type="ECO:0000259" key="7">
    <source>
        <dbReference type="PROSITE" id="PS51160"/>
    </source>
</evidence>
<feature type="active site" evidence="5">
    <location>
        <position position="18"/>
    </location>
</feature>
<name>A0ABW9G2U8_9GAMM</name>
<comment type="similarity">
    <text evidence="1 6">Belongs to the acylphosphatase family.</text>
</comment>
<dbReference type="PROSITE" id="PS51160">
    <property type="entry name" value="ACYLPHOSPHATASE_3"/>
    <property type="match status" value="1"/>
</dbReference>
<dbReference type="SUPFAM" id="SSF54975">
    <property type="entry name" value="Acylphosphatase/BLUF domain-like"/>
    <property type="match status" value="1"/>
</dbReference>
<dbReference type="Proteomes" id="UP001629953">
    <property type="component" value="Unassembled WGS sequence"/>
</dbReference>
<evidence type="ECO:0000313" key="8">
    <source>
        <dbReference type="EMBL" id="MFM2483990.1"/>
    </source>
</evidence>
<organism evidence="8 9">
    <name type="scientific">Celerinatantimonas yamalensis</name>
    <dbReference type="NCBI Taxonomy" id="559956"/>
    <lineage>
        <taxon>Bacteria</taxon>
        <taxon>Pseudomonadati</taxon>
        <taxon>Pseudomonadota</taxon>
        <taxon>Gammaproteobacteria</taxon>
        <taxon>Celerinatantimonadaceae</taxon>
        <taxon>Celerinatantimonas</taxon>
    </lineage>
</organism>
<dbReference type="RefSeq" id="WP_408622134.1">
    <property type="nucleotide sequence ID" value="NZ_JBEQCT010000001.1"/>
</dbReference>
<dbReference type="NCBIfam" id="NF011000">
    <property type="entry name" value="PRK14426.1"/>
    <property type="match status" value="1"/>
</dbReference>
<feature type="active site" evidence="5">
    <location>
        <position position="36"/>
    </location>
</feature>
<comment type="caution">
    <text evidence="8">The sequence shown here is derived from an EMBL/GenBank/DDBJ whole genome shotgun (WGS) entry which is preliminary data.</text>
</comment>
<evidence type="ECO:0000313" key="9">
    <source>
        <dbReference type="Proteomes" id="UP001629953"/>
    </source>
</evidence>
<keyword evidence="5 8" id="KW-0378">Hydrolase</keyword>
<feature type="domain" description="Acylphosphatase-like" evidence="7">
    <location>
        <begin position="3"/>
        <end position="88"/>
    </location>
</feature>
<evidence type="ECO:0000256" key="3">
    <source>
        <dbReference type="ARBA" id="ARBA00015991"/>
    </source>
</evidence>
<proteinExistence type="inferred from homology"/>